<dbReference type="InterPro" id="IPR017438">
    <property type="entry name" value="ATP-NAD_kinase_N"/>
</dbReference>
<accession>A0AAY4EVH0</accession>
<dbReference type="GO" id="GO:0006665">
    <property type="term" value="P:sphingolipid metabolic process"/>
    <property type="evidence" value="ECO:0007669"/>
    <property type="project" value="TreeGrafter"/>
</dbReference>
<keyword evidence="4" id="KW-1185">Reference proteome</keyword>
<dbReference type="GO" id="GO:0016020">
    <property type="term" value="C:membrane"/>
    <property type="evidence" value="ECO:0007669"/>
    <property type="project" value="GOC"/>
</dbReference>
<dbReference type="PANTHER" id="PTHR12358:SF26">
    <property type="entry name" value="CERAMIDE KINASE-LIKE PROTEIN"/>
    <property type="match status" value="1"/>
</dbReference>
<dbReference type="InterPro" id="IPR001206">
    <property type="entry name" value="Diacylglycerol_kinase_cat_dom"/>
</dbReference>
<feature type="region of interest" description="Disordered" evidence="1">
    <location>
        <begin position="1"/>
        <end position="79"/>
    </location>
</feature>
<reference evidence="3" key="2">
    <citation type="submission" date="2025-08" db="UniProtKB">
        <authorList>
            <consortium name="Ensembl"/>
        </authorList>
    </citation>
    <scope>IDENTIFICATION</scope>
</reference>
<reference evidence="3" key="3">
    <citation type="submission" date="2025-09" db="UniProtKB">
        <authorList>
            <consortium name="Ensembl"/>
        </authorList>
    </citation>
    <scope>IDENTIFICATION</scope>
</reference>
<feature type="domain" description="DAGKc" evidence="2">
    <location>
        <begin position="196"/>
        <end position="345"/>
    </location>
</feature>
<dbReference type="Pfam" id="PF00781">
    <property type="entry name" value="DAGK_cat"/>
    <property type="match status" value="1"/>
</dbReference>
<dbReference type="SUPFAM" id="SSF111331">
    <property type="entry name" value="NAD kinase/diacylglycerol kinase-like"/>
    <property type="match status" value="1"/>
</dbReference>
<dbReference type="PROSITE" id="PS50146">
    <property type="entry name" value="DAGK"/>
    <property type="match status" value="1"/>
</dbReference>
<dbReference type="AlphaFoldDB" id="A0AAY4EVH0"/>
<dbReference type="GeneTree" id="ENSGT00940000157578"/>
<dbReference type="Pfam" id="PF25382">
    <property type="entry name" value="PH_CERK"/>
    <property type="match status" value="1"/>
</dbReference>
<dbReference type="InterPro" id="IPR016064">
    <property type="entry name" value="NAD/diacylglycerol_kinase_sf"/>
</dbReference>
<gene>
    <name evidence="3" type="primary">CERKL</name>
</gene>
<sequence>MSGPPRESAGALGAWSESREEPSDEADGGRNTRKKKKKKKKRRRRKEERGELELGASAPQPPRDPPATAEEDRAAGDADEPIIRGIFRIGRRSHDVVLTARRVTWTPIQPESPTGDSGSASTEEHVELKDVFAVKVKRRRSIGQQSGGTLLGITLFHCRRKGIKLKDAEVHFNNLSVDHCEVWFRHLKELLRGFPNRPKSLKVFVNPASHKKEAYQIYLDEVAPLFKLADIDANVTITERKGHALAILKECKLDGYDGVVCVGGDGSVAEVAHGLLLRAQMDAGRDTDSIFTPVQAALPLGIIPAGSTNVVACSVHGIRHAASAALHIILGHHQPVDVCTFSSLGRLLRFGFSAMFGFGGRTLALAEKHRWMPPSQRRDFALIRMLANLKPEDCELSYLPLRVSHGENAEQTKSESGKVVREAEAADPWQTTQGLFLNISIMAIPCLCSMAPRGLAPNTRLNNGSMALIIARNASRSEFIKHLKRYSGRSNQFSFSFVETHTVKAVKLRPRVQGFWTDDTSEDNDSNSTPILSSEGMYPWNIDGDLLEAPAEILIRVHPELLTLYGETVEEAEESPVKCSCI</sequence>
<dbReference type="GeneID" id="114797344"/>
<dbReference type="GO" id="GO:0001727">
    <property type="term" value="F:lipid kinase activity"/>
    <property type="evidence" value="ECO:0007669"/>
    <property type="project" value="TreeGrafter"/>
</dbReference>
<name>A0AAY4EVH0_9TELE</name>
<evidence type="ECO:0000256" key="1">
    <source>
        <dbReference type="SAM" id="MobiDB-lite"/>
    </source>
</evidence>
<dbReference type="Ensembl" id="ENSDCDT00010072156.1">
    <property type="protein sequence ID" value="ENSDCDP00010061388.1"/>
    <property type="gene ID" value="ENSDCDG00010033909.1"/>
</dbReference>
<dbReference type="InterPro" id="IPR050187">
    <property type="entry name" value="Lipid_Phosphate_FormReg"/>
</dbReference>
<dbReference type="InterPro" id="IPR057465">
    <property type="entry name" value="CERK_PH"/>
</dbReference>
<dbReference type="SMART" id="SM00046">
    <property type="entry name" value="DAGKc"/>
    <property type="match status" value="1"/>
</dbReference>
<evidence type="ECO:0000313" key="4">
    <source>
        <dbReference type="Proteomes" id="UP000694580"/>
    </source>
</evidence>
<reference evidence="3 4" key="1">
    <citation type="submission" date="2020-06" db="EMBL/GenBank/DDBJ databases">
        <authorList>
            <consortium name="Wellcome Sanger Institute Data Sharing"/>
        </authorList>
    </citation>
    <scope>NUCLEOTIDE SEQUENCE [LARGE SCALE GENOMIC DNA]</scope>
</reference>
<dbReference type="Pfam" id="PF19280">
    <property type="entry name" value="CERK_C"/>
    <property type="match status" value="1"/>
</dbReference>
<dbReference type="Proteomes" id="UP000694580">
    <property type="component" value="Chromosome 9"/>
</dbReference>
<evidence type="ECO:0000313" key="3">
    <source>
        <dbReference type="Ensembl" id="ENSDCDP00010061388.1"/>
    </source>
</evidence>
<organism evidence="3 4">
    <name type="scientific">Denticeps clupeoides</name>
    <name type="common">denticle herring</name>
    <dbReference type="NCBI Taxonomy" id="299321"/>
    <lineage>
        <taxon>Eukaryota</taxon>
        <taxon>Metazoa</taxon>
        <taxon>Chordata</taxon>
        <taxon>Craniata</taxon>
        <taxon>Vertebrata</taxon>
        <taxon>Euteleostomi</taxon>
        <taxon>Actinopterygii</taxon>
        <taxon>Neopterygii</taxon>
        <taxon>Teleostei</taxon>
        <taxon>Clupei</taxon>
        <taxon>Clupeiformes</taxon>
        <taxon>Denticipitoidei</taxon>
        <taxon>Denticipitidae</taxon>
        <taxon>Denticeps</taxon>
    </lineage>
</organism>
<dbReference type="Gene3D" id="2.60.200.40">
    <property type="match status" value="1"/>
</dbReference>
<dbReference type="PANTHER" id="PTHR12358">
    <property type="entry name" value="SPHINGOSINE KINASE"/>
    <property type="match status" value="1"/>
</dbReference>
<feature type="compositionally biased region" description="Basic residues" evidence="1">
    <location>
        <begin position="31"/>
        <end position="46"/>
    </location>
</feature>
<dbReference type="Gene3D" id="3.40.50.10330">
    <property type="entry name" value="Probable inorganic polyphosphate/atp-NAD kinase, domain 1"/>
    <property type="match status" value="1"/>
</dbReference>
<dbReference type="InterPro" id="IPR045363">
    <property type="entry name" value="CERK_C"/>
</dbReference>
<proteinExistence type="predicted"/>
<protein>
    <recommendedName>
        <fullName evidence="2">DAGKc domain-containing protein</fullName>
    </recommendedName>
</protein>
<evidence type="ECO:0000259" key="2">
    <source>
        <dbReference type="PROSITE" id="PS50146"/>
    </source>
</evidence>
<dbReference type="RefSeq" id="XP_028848032.1">
    <property type="nucleotide sequence ID" value="XM_028992199.1"/>
</dbReference>